<feature type="repeat" description="ANK" evidence="1">
    <location>
        <begin position="819"/>
        <end position="851"/>
    </location>
</feature>
<feature type="repeat" description="ANK" evidence="1">
    <location>
        <begin position="853"/>
        <end position="885"/>
    </location>
</feature>
<reference evidence="4" key="2">
    <citation type="submission" date="2017-10" db="EMBL/GenBank/DDBJ databases">
        <title>Ladona fulva Genome sequencing and assembly.</title>
        <authorList>
            <person name="Murali S."/>
            <person name="Richards S."/>
            <person name="Bandaranaike D."/>
            <person name="Bellair M."/>
            <person name="Blankenburg K."/>
            <person name="Chao H."/>
            <person name="Dinh H."/>
            <person name="Doddapaneni H."/>
            <person name="Dugan-Rocha S."/>
            <person name="Elkadiri S."/>
            <person name="Gnanaolivu R."/>
            <person name="Hernandez B."/>
            <person name="Skinner E."/>
            <person name="Javaid M."/>
            <person name="Lee S."/>
            <person name="Li M."/>
            <person name="Ming W."/>
            <person name="Munidasa M."/>
            <person name="Muniz J."/>
            <person name="Nguyen L."/>
            <person name="Hughes D."/>
            <person name="Osuji N."/>
            <person name="Pu L.-L."/>
            <person name="Puazo M."/>
            <person name="Qu C."/>
            <person name="Quiroz J."/>
            <person name="Raj R."/>
            <person name="Weissenberger G."/>
            <person name="Xin Y."/>
            <person name="Zou X."/>
            <person name="Han Y."/>
            <person name="Worley K."/>
            <person name="Muzny D."/>
            <person name="Gibbs R."/>
        </authorList>
    </citation>
    <scope>NUCLEOTIDE SEQUENCE</scope>
    <source>
        <strain evidence="4">Sampled in the wild</strain>
    </source>
</reference>
<dbReference type="CDD" id="cd22885">
    <property type="entry name" value="ANKRD27_zf1"/>
    <property type="match status" value="1"/>
</dbReference>
<dbReference type="GO" id="GO:0005769">
    <property type="term" value="C:early endosome"/>
    <property type="evidence" value="ECO:0007669"/>
    <property type="project" value="TreeGrafter"/>
</dbReference>
<dbReference type="InterPro" id="IPR002110">
    <property type="entry name" value="Ankyrin_rpt"/>
</dbReference>
<proteinExistence type="predicted"/>
<dbReference type="Gene3D" id="1.20.1050.80">
    <property type="entry name" value="VPS9 domain"/>
    <property type="match status" value="1"/>
</dbReference>
<dbReference type="SMART" id="SM00248">
    <property type="entry name" value="ANK"/>
    <property type="match status" value="8"/>
</dbReference>
<dbReference type="EMBL" id="KZ308975">
    <property type="protein sequence ID" value="KAG8235982.1"/>
    <property type="molecule type" value="Genomic_DNA"/>
</dbReference>
<dbReference type="AlphaFoldDB" id="A0A8K0KJ49"/>
<feature type="region of interest" description="Disordered" evidence="2">
    <location>
        <begin position="394"/>
        <end position="423"/>
    </location>
</feature>
<evidence type="ECO:0000259" key="3">
    <source>
        <dbReference type="PROSITE" id="PS51205"/>
    </source>
</evidence>
<protein>
    <recommendedName>
        <fullName evidence="3">VPS9 domain-containing protein</fullName>
    </recommendedName>
</protein>
<keyword evidence="5" id="KW-1185">Reference proteome</keyword>
<dbReference type="GO" id="GO:0097422">
    <property type="term" value="C:tubular endosome"/>
    <property type="evidence" value="ECO:0007669"/>
    <property type="project" value="TreeGrafter"/>
</dbReference>
<dbReference type="InterPro" id="IPR003123">
    <property type="entry name" value="VPS9"/>
</dbReference>
<dbReference type="GO" id="GO:0000149">
    <property type="term" value="F:SNARE binding"/>
    <property type="evidence" value="ECO:0007669"/>
    <property type="project" value="TreeGrafter"/>
</dbReference>
<dbReference type="Gene3D" id="1.25.40.20">
    <property type="entry name" value="Ankyrin repeat-containing domain"/>
    <property type="match status" value="3"/>
</dbReference>
<comment type="caution">
    <text evidence="4">The sequence shown here is derived from an EMBL/GenBank/DDBJ whole genome shotgun (WGS) entry which is preliminary data.</text>
</comment>
<organism evidence="4 5">
    <name type="scientific">Ladona fulva</name>
    <name type="common">Scarce chaser dragonfly</name>
    <name type="synonym">Libellula fulva</name>
    <dbReference type="NCBI Taxonomy" id="123851"/>
    <lineage>
        <taxon>Eukaryota</taxon>
        <taxon>Metazoa</taxon>
        <taxon>Ecdysozoa</taxon>
        <taxon>Arthropoda</taxon>
        <taxon>Hexapoda</taxon>
        <taxon>Insecta</taxon>
        <taxon>Pterygota</taxon>
        <taxon>Palaeoptera</taxon>
        <taxon>Odonata</taxon>
        <taxon>Epiprocta</taxon>
        <taxon>Anisoptera</taxon>
        <taxon>Libelluloidea</taxon>
        <taxon>Libellulidae</taxon>
        <taxon>Ladona</taxon>
    </lineage>
</organism>
<feature type="compositionally biased region" description="Basic and acidic residues" evidence="2">
    <location>
        <begin position="394"/>
        <end position="403"/>
    </location>
</feature>
<dbReference type="Pfam" id="PF12796">
    <property type="entry name" value="Ank_2"/>
    <property type="match status" value="2"/>
</dbReference>
<dbReference type="Pfam" id="PF00023">
    <property type="entry name" value="Ank"/>
    <property type="match status" value="1"/>
</dbReference>
<dbReference type="PRINTS" id="PR01415">
    <property type="entry name" value="ANKYRIN"/>
</dbReference>
<dbReference type="SUPFAM" id="SSF109993">
    <property type="entry name" value="VPS9 domain"/>
    <property type="match status" value="1"/>
</dbReference>
<accession>A0A8K0KJ49</accession>
<feature type="repeat" description="ANK" evidence="1">
    <location>
        <begin position="543"/>
        <end position="576"/>
    </location>
</feature>
<dbReference type="GO" id="GO:0005770">
    <property type="term" value="C:late endosome"/>
    <property type="evidence" value="ECO:0007669"/>
    <property type="project" value="TreeGrafter"/>
</dbReference>
<dbReference type="PROSITE" id="PS50297">
    <property type="entry name" value="ANK_REP_REGION"/>
    <property type="match status" value="5"/>
</dbReference>
<dbReference type="InterPro" id="IPR036770">
    <property type="entry name" value="Ankyrin_rpt-contain_sf"/>
</dbReference>
<dbReference type="GO" id="GO:0030133">
    <property type="term" value="C:transport vesicle"/>
    <property type="evidence" value="ECO:0007669"/>
    <property type="project" value="TreeGrafter"/>
</dbReference>
<dbReference type="PANTHER" id="PTHR24170">
    <property type="entry name" value="ANKYRIN REPEAT DOMAIN-CONTAINING PROTEIN 27"/>
    <property type="match status" value="1"/>
</dbReference>
<feature type="region of interest" description="Disordered" evidence="2">
    <location>
        <begin position="698"/>
        <end position="724"/>
    </location>
</feature>
<dbReference type="PANTHER" id="PTHR24170:SF2">
    <property type="entry name" value="ANKYRIN REPEAT DOMAIN-CONTAINING PROTEIN 27"/>
    <property type="match status" value="1"/>
</dbReference>
<dbReference type="Pfam" id="PF02204">
    <property type="entry name" value="VPS9"/>
    <property type="match status" value="1"/>
</dbReference>
<feature type="repeat" description="ANK" evidence="1">
    <location>
        <begin position="620"/>
        <end position="652"/>
    </location>
</feature>
<dbReference type="SUPFAM" id="SSF48403">
    <property type="entry name" value="Ankyrin repeat"/>
    <property type="match status" value="2"/>
</dbReference>
<evidence type="ECO:0000256" key="1">
    <source>
        <dbReference type="PROSITE-ProRule" id="PRU00023"/>
    </source>
</evidence>
<feature type="compositionally biased region" description="Acidic residues" evidence="2">
    <location>
        <begin position="404"/>
        <end position="413"/>
    </location>
</feature>
<evidence type="ECO:0000313" key="5">
    <source>
        <dbReference type="Proteomes" id="UP000792457"/>
    </source>
</evidence>
<reference evidence="4" key="1">
    <citation type="submission" date="2013-04" db="EMBL/GenBank/DDBJ databases">
        <authorList>
            <person name="Qu J."/>
            <person name="Murali S.C."/>
            <person name="Bandaranaike D."/>
            <person name="Bellair M."/>
            <person name="Blankenburg K."/>
            <person name="Chao H."/>
            <person name="Dinh H."/>
            <person name="Doddapaneni H."/>
            <person name="Downs B."/>
            <person name="Dugan-Rocha S."/>
            <person name="Elkadiri S."/>
            <person name="Gnanaolivu R.D."/>
            <person name="Hernandez B."/>
            <person name="Javaid M."/>
            <person name="Jayaseelan J.C."/>
            <person name="Lee S."/>
            <person name="Li M."/>
            <person name="Ming W."/>
            <person name="Munidasa M."/>
            <person name="Muniz J."/>
            <person name="Nguyen L."/>
            <person name="Ongeri F."/>
            <person name="Osuji N."/>
            <person name="Pu L.-L."/>
            <person name="Puazo M."/>
            <person name="Qu C."/>
            <person name="Quiroz J."/>
            <person name="Raj R."/>
            <person name="Weissenberger G."/>
            <person name="Xin Y."/>
            <person name="Zou X."/>
            <person name="Han Y."/>
            <person name="Richards S."/>
            <person name="Worley K."/>
            <person name="Muzny D."/>
            <person name="Gibbs R."/>
        </authorList>
    </citation>
    <scope>NUCLEOTIDE SEQUENCE</scope>
    <source>
        <strain evidence="4">Sampled in the wild</strain>
    </source>
</reference>
<dbReference type="GO" id="GO:0005085">
    <property type="term" value="F:guanyl-nucleotide exchange factor activity"/>
    <property type="evidence" value="ECO:0007669"/>
    <property type="project" value="TreeGrafter"/>
</dbReference>
<feature type="repeat" description="ANK" evidence="1">
    <location>
        <begin position="510"/>
        <end position="542"/>
    </location>
</feature>
<sequence length="954" mass="103803">MSSTQNGYVANDADKGQIQNENLELFRKSTTEGWVICVPRAGSLPSYALSHEEFFSHILIPSDELPESHFRTLNDKEVTVCNRIVTVESETSKPITSRVLFEETYYTDDLLKCRLLCIEHPLERSVGESETEILTVRTLRDCIDLIWTKSSGGREVLEKMDEAIKCFLDIHSDLERKPLQELRLLVKGLYKNCTAIALSDPQLRSLTYVDRRLLDGVRIAAETYVLHGVHSQLLRGVTYATSAEDARLNKTARNLSELQLRDLGVARSDLLGSIPVARRELARIDGYGTVLGKIGCLRRTVAAIGSRQDGDFGGGSVVAADDLLPVLVFLVIKTGLPNWMAQLMFLRNFSFASESITSSQADESSFLITSLEAAIEHVKSGVLLGAPEPEELHRESCWKKSDDEDKDFDDDSIESPSESTKGSGSYRDILISFFEQVRLGNVEKVEMMLDGKTEECSQPEETAKTDDEEIIHKLCHPLCSCDKCEKLMLEHHSSYLNSLAIPTIHSVDGRGRTALHLACRYGRTVLVDILLRRGANPDVADARGATPLHNAAARGHQAALLLLLLQGKANVGAEDGSGNTPLHLSADGGHEGCAKALLYYLEHSSGAAVARGLSRTANASGDTPLHLAARWGYESIVSLLLEHGARPDAQNARRMTPIDVAHNPQVSSLLLKASPPGEWPSPIGTILRSPARTPSEAGLLDFQDASPGRKAKDGRKSGIRPESTEDMRRVEKLLRAVVHGDVRLACYYLGLDGHYANAATREKSAEGVAGGAVRWPRRLCHPLCTCDSCRGLMEGTSSGDELNADLKSSHLDLDVCDADGITALHAAAAHGRIEMVKVLAEAGASLDLRTRSRASTPLHLACRRGRIGVARVLLDAGADVCATDAAGDTPLHHCCRLAGDGGNMGAAAMAELLLQYNPRLDIHNAEGKTPLDVAEEKLSLRLVKLLRGKLIKIT</sequence>
<dbReference type="GO" id="GO:0045022">
    <property type="term" value="P:early endosome to late endosome transport"/>
    <property type="evidence" value="ECO:0007669"/>
    <property type="project" value="TreeGrafter"/>
</dbReference>
<feature type="domain" description="VPS9" evidence="3">
    <location>
        <begin position="242"/>
        <end position="387"/>
    </location>
</feature>
<dbReference type="Proteomes" id="UP000792457">
    <property type="component" value="Unassembled WGS sequence"/>
</dbReference>
<gene>
    <name evidence="4" type="ORF">J437_LFUL015136</name>
</gene>
<name>A0A8K0KJ49_LADFU</name>
<evidence type="ECO:0000313" key="4">
    <source>
        <dbReference type="EMBL" id="KAG8235982.1"/>
    </source>
</evidence>
<dbReference type="InterPro" id="IPR051248">
    <property type="entry name" value="UPF0507/Ank_repeat_27"/>
</dbReference>
<dbReference type="OrthoDB" id="411646at2759"/>
<dbReference type="PROSITE" id="PS51205">
    <property type="entry name" value="VPS9"/>
    <property type="match status" value="1"/>
</dbReference>
<evidence type="ECO:0000256" key="2">
    <source>
        <dbReference type="SAM" id="MobiDB-lite"/>
    </source>
</evidence>
<dbReference type="PROSITE" id="PS50088">
    <property type="entry name" value="ANK_REPEAT"/>
    <property type="match status" value="5"/>
</dbReference>
<dbReference type="InterPro" id="IPR037191">
    <property type="entry name" value="VPS9_dom_sf"/>
</dbReference>
<dbReference type="GO" id="GO:0043005">
    <property type="term" value="C:neuron projection"/>
    <property type="evidence" value="ECO:0007669"/>
    <property type="project" value="TreeGrafter"/>
</dbReference>
<dbReference type="GO" id="GO:0048812">
    <property type="term" value="P:neuron projection morphogenesis"/>
    <property type="evidence" value="ECO:0007669"/>
    <property type="project" value="TreeGrafter"/>
</dbReference>
<dbReference type="GO" id="GO:0005886">
    <property type="term" value="C:plasma membrane"/>
    <property type="evidence" value="ECO:0007669"/>
    <property type="project" value="TreeGrafter"/>
</dbReference>
<keyword evidence="1" id="KW-0040">ANK repeat</keyword>